<evidence type="ECO:0000256" key="6">
    <source>
        <dbReference type="PIRSR" id="PIRSR000185-2"/>
    </source>
</evidence>
<protein>
    <recommendedName>
        <fullName evidence="4">Glutamate dehydrogenase</fullName>
    </recommendedName>
</protein>
<feature type="binding site" evidence="6">
    <location>
        <position position="87"/>
    </location>
    <ligand>
        <name>substrate</name>
    </ligand>
</feature>
<dbReference type="InterPro" id="IPR006095">
    <property type="entry name" value="Glu/Leu/Phe/Val/Trp_DH"/>
</dbReference>
<dbReference type="FunFam" id="3.40.50.720:FF:001273">
    <property type="entry name" value="Glutamate dehydrogenase"/>
    <property type="match status" value="1"/>
</dbReference>
<dbReference type="Pfam" id="PF02812">
    <property type="entry name" value="ELFV_dehydrog_N"/>
    <property type="match status" value="1"/>
</dbReference>
<feature type="binding site" evidence="6">
    <location>
        <position position="207"/>
    </location>
    <ligand>
        <name>NAD(+)</name>
        <dbReference type="ChEBI" id="CHEBI:57540"/>
    </ligand>
</feature>
<sequence>MKYNLLNLLYMKFGLHIMASEHGFLTHVLGNLRRGVELGGFPEDFYKVISRPKRVLQVSIPVKMDNGQIEVFEGYRVQHCDALGPFKGGIRFHPEVTLADDIALAMLMTLKNSLAGLPYGGAKGAVRVDPKKLSARELEELSRGYARAIAPLIGDVVDIPAPDVGTNAQIMAWMTDEYSKIKGHNTPGVFTSKPPELWGNPVREYATGLGVAVTTREMAKRLWGGIEGKTVAVQGMGNVGRWTAYWIGKLGGRVVAVSDINGVAYKKDGLDTSLIAENRSLSGPSLVEMFVSKNGAEHIKNPDAIFSIDVDVLIPAAIENVIRGDNVGLVKARLVVEGANGPTTPEAERELYKRGVVVVPDILANAGGVVMSYLEWVENLQWYFWDEEETRKRLEAIMVNNVAKVYNRWQKEKEWTMRDAAIVTALERIYKAMKTRGWI</sequence>
<feature type="active site" description="Proton donor" evidence="5">
    <location>
        <position position="123"/>
    </location>
</feature>
<dbReference type="SUPFAM" id="SSF51735">
    <property type="entry name" value="NAD(P)-binding Rossmann-fold domains"/>
    <property type="match status" value="1"/>
</dbReference>
<evidence type="ECO:0000256" key="1">
    <source>
        <dbReference type="ARBA" id="ARBA00006382"/>
    </source>
</evidence>
<dbReference type="GO" id="GO:0006538">
    <property type="term" value="P:L-glutamate catabolic process"/>
    <property type="evidence" value="ECO:0007669"/>
    <property type="project" value="TreeGrafter"/>
</dbReference>
<evidence type="ECO:0000256" key="4">
    <source>
        <dbReference type="PIRNR" id="PIRNR000185"/>
    </source>
</evidence>
<reference evidence="10 11" key="1">
    <citation type="journal article" date="2012" name="Stand. Genomic Sci.">
        <title>Complete genome sequence of Pyrobaculum oguniense.</title>
        <authorList>
            <person name="Bernick D.L."/>
            <person name="Karplus K."/>
            <person name="Lui L.M."/>
            <person name="Coker J.K."/>
            <person name="Murphy J.N."/>
            <person name="Chan P.P."/>
            <person name="Cozen A.E."/>
            <person name="Lowe T.M."/>
        </authorList>
    </citation>
    <scope>NUCLEOTIDE SEQUENCE [LARGE SCALE GENOMIC DNA]</scope>
    <source>
        <strain evidence="10 11">TE7</strain>
    </source>
</reference>
<evidence type="ECO:0000313" key="11">
    <source>
        <dbReference type="Proteomes" id="UP000009062"/>
    </source>
</evidence>
<dbReference type="GO" id="GO:0004352">
    <property type="term" value="F:glutamate dehydrogenase (NAD+) activity"/>
    <property type="evidence" value="ECO:0007669"/>
    <property type="project" value="TreeGrafter"/>
</dbReference>
<feature type="binding site" evidence="6">
    <location>
        <position position="238"/>
    </location>
    <ligand>
        <name>NAD(+)</name>
        <dbReference type="ChEBI" id="CHEBI:57540"/>
    </ligand>
</feature>
<evidence type="ECO:0000259" key="9">
    <source>
        <dbReference type="SMART" id="SM00839"/>
    </source>
</evidence>
<dbReference type="PANTHER" id="PTHR11606">
    <property type="entry name" value="GLUTAMATE DEHYDROGENASE"/>
    <property type="match status" value="1"/>
</dbReference>
<name>H6Q6C8_PYROT</name>
<comment type="similarity">
    <text evidence="1 4 8">Belongs to the Glu/Leu/Phe/Val dehydrogenases family.</text>
</comment>
<dbReference type="eggNOG" id="arCOG01352">
    <property type="taxonomic scope" value="Archaea"/>
</dbReference>
<dbReference type="GO" id="GO:0043168">
    <property type="term" value="F:anion binding"/>
    <property type="evidence" value="ECO:0007669"/>
    <property type="project" value="UniProtKB-ARBA"/>
</dbReference>
<comment type="subunit">
    <text evidence="2">Homohexamer.</text>
</comment>
<dbReference type="STRING" id="698757.Pogu_0059"/>
<dbReference type="InterPro" id="IPR006097">
    <property type="entry name" value="Glu/Leu/Phe/Val/Trp_DH_dimer"/>
</dbReference>
<evidence type="ECO:0000256" key="5">
    <source>
        <dbReference type="PIRSR" id="PIRSR000185-1"/>
    </source>
</evidence>
<feature type="binding site" evidence="6">
    <location>
        <position position="372"/>
    </location>
    <ligand>
        <name>substrate</name>
    </ligand>
</feature>
<keyword evidence="6" id="KW-0547">Nucleotide-binding</keyword>
<dbReference type="GO" id="GO:0006103">
    <property type="term" value="P:2-oxoglutarate metabolic process"/>
    <property type="evidence" value="ECO:0007669"/>
    <property type="project" value="UniProtKB-ARBA"/>
</dbReference>
<organism evidence="10 11">
    <name type="scientific">Pyrobaculum oguniense (strain DSM 13380 / JCM 10595 / TE7)</name>
    <dbReference type="NCBI Taxonomy" id="698757"/>
    <lineage>
        <taxon>Archaea</taxon>
        <taxon>Thermoproteota</taxon>
        <taxon>Thermoprotei</taxon>
        <taxon>Thermoproteales</taxon>
        <taxon>Thermoproteaceae</taxon>
        <taxon>Pyrobaculum</taxon>
    </lineage>
</organism>
<dbReference type="Gene3D" id="3.40.50.720">
    <property type="entry name" value="NAD(P)-binding Rossmann-like Domain"/>
    <property type="match status" value="1"/>
</dbReference>
<dbReference type="InterPro" id="IPR006096">
    <property type="entry name" value="Glu/Leu/Phe/Val/Trp_DH_C"/>
</dbReference>
<dbReference type="InterPro" id="IPR036291">
    <property type="entry name" value="NAD(P)-bd_dom_sf"/>
</dbReference>
<dbReference type="GO" id="GO:0030554">
    <property type="term" value="F:adenyl nucleotide binding"/>
    <property type="evidence" value="ECO:0007669"/>
    <property type="project" value="UniProtKB-ARBA"/>
</dbReference>
<dbReference type="InterPro" id="IPR014362">
    <property type="entry name" value="Glu_DH"/>
</dbReference>
<keyword evidence="3 4" id="KW-0560">Oxidoreductase</keyword>
<feature type="site" description="Important for catalysis" evidence="7">
    <location>
        <position position="163"/>
    </location>
</feature>
<dbReference type="KEGG" id="pog:Pogu_0059"/>
<dbReference type="Pfam" id="PF00208">
    <property type="entry name" value="ELFV_dehydrog"/>
    <property type="match status" value="1"/>
</dbReference>
<dbReference type="EMBL" id="CP003316">
    <property type="protein sequence ID" value="AFA38086.1"/>
    <property type="molecule type" value="Genomic_DNA"/>
</dbReference>
<dbReference type="SUPFAM" id="SSF53223">
    <property type="entry name" value="Aminoacid dehydrogenase-like, N-terminal domain"/>
    <property type="match status" value="1"/>
</dbReference>
<dbReference type="Gene3D" id="3.40.50.10860">
    <property type="entry name" value="Leucine Dehydrogenase, chain A, domain 1"/>
    <property type="match status" value="1"/>
</dbReference>
<gene>
    <name evidence="10" type="ordered locus">Pogu_0059</name>
</gene>
<dbReference type="PRINTS" id="PR00082">
    <property type="entry name" value="GLFDHDRGNASE"/>
</dbReference>
<feature type="binding site" evidence="6">
    <location>
        <position position="111"/>
    </location>
    <ligand>
        <name>substrate</name>
    </ligand>
</feature>
<evidence type="ECO:0000256" key="3">
    <source>
        <dbReference type="ARBA" id="ARBA00023002"/>
    </source>
</evidence>
<evidence type="ECO:0000256" key="8">
    <source>
        <dbReference type="RuleBase" id="RU004417"/>
    </source>
</evidence>
<keyword evidence="6" id="KW-0520">NAD</keyword>
<dbReference type="SMART" id="SM00839">
    <property type="entry name" value="ELFV_dehydrog"/>
    <property type="match status" value="1"/>
</dbReference>
<dbReference type="CDD" id="cd01076">
    <property type="entry name" value="NAD_bind_1_Glu_DH"/>
    <property type="match status" value="1"/>
</dbReference>
<evidence type="ECO:0000256" key="7">
    <source>
        <dbReference type="PIRSR" id="PIRSR000185-3"/>
    </source>
</evidence>
<accession>H6Q6C8</accession>
<dbReference type="HOGENOM" id="CLU_025763_1_2_2"/>
<feature type="domain" description="Glutamate/phenylalanine/leucine/valine/L-tryptophan dehydrogenase C-terminal" evidence="9">
    <location>
        <begin position="199"/>
        <end position="437"/>
    </location>
</feature>
<dbReference type="Proteomes" id="UP000009062">
    <property type="component" value="Chromosome"/>
</dbReference>
<dbReference type="PANTHER" id="PTHR11606:SF13">
    <property type="entry name" value="GLUTAMATE DEHYDROGENASE 1, MITOCHONDRIAL"/>
    <property type="match status" value="1"/>
</dbReference>
<evidence type="ECO:0000313" key="10">
    <source>
        <dbReference type="EMBL" id="AFA38086.1"/>
    </source>
</evidence>
<evidence type="ECO:0000256" key="2">
    <source>
        <dbReference type="ARBA" id="ARBA00011643"/>
    </source>
</evidence>
<dbReference type="PIRSF" id="PIRSF000185">
    <property type="entry name" value="Glu_DH"/>
    <property type="match status" value="1"/>
</dbReference>
<dbReference type="InterPro" id="IPR046346">
    <property type="entry name" value="Aminoacid_DH-like_N_sf"/>
</dbReference>
<dbReference type="AlphaFoldDB" id="H6Q6C8"/>
<dbReference type="InterPro" id="IPR033922">
    <property type="entry name" value="NAD_bind_Glu_DH"/>
</dbReference>
<keyword evidence="11" id="KW-1185">Reference proteome</keyword>
<proteinExistence type="inferred from homology"/>